<sequence length="202" mass="22492">MSPEEDEQKEKGETEGVVAELRVRVVDGCRWPPVLKPPPPIGLPVIDGTCSTWDLLRDFAPQDYISSDDEEDERGCETEEAVVEEICLKAVEEETAVSSETCSFYTATDDDFSGTTTEPMSPKSRFKRNMTCWEKGELLGSGSFGSVYEGISGDGFFFALKEVSLLDQGSQGRQSIFQLEQEIGLLSQFEHENIVQYYGTDK</sequence>
<evidence type="ECO:0000313" key="12">
    <source>
        <dbReference type="EMBL" id="GKV51638.1"/>
    </source>
</evidence>
<dbReference type="AlphaFoldDB" id="A0AAV5MNR6"/>
<keyword evidence="4" id="KW-0808">Transferase</keyword>
<dbReference type="InterPro" id="IPR017441">
    <property type="entry name" value="Protein_kinase_ATP_BS"/>
</dbReference>
<dbReference type="Proteomes" id="UP001054252">
    <property type="component" value="Unassembled WGS sequence"/>
</dbReference>
<evidence type="ECO:0000256" key="10">
    <source>
        <dbReference type="PROSITE-ProRule" id="PRU10141"/>
    </source>
</evidence>
<proteinExistence type="inferred from homology"/>
<gene>
    <name evidence="12" type="ORF">SLEP1_g58274</name>
</gene>
<name>A0AAV5MNR6_9ROSI</name>
<evidence type="ECO:0000259" key="11">
    <source>
        <dbReference type="PROSITE" id="PS50011"/>
    </source>
</evidence>
<keyword evidence="7 10" id="KW-0067">ATP-binding</keyword>
<comment type="caution">
    <text evidence="12">The sequence shown here is derived from an EMBL/GenBank/DDBJ whole genome shotgun (WGS) entry which is preliminary data.</text>
</comment>
<evidence type="ECO:0000256" key="3">
    <source>
        <dbReference type="ARBA" id="ARBA00022527"/>
    </source>
</evidence>
<dbReference type="PROSITE" id="PS00107">
    <property type="entry name" value="PROTEIN_KINASE_ATP"/>
    <property type="match status" value="1"/>
</dbReference>
<keyword evidence="5 10" id="KW-0547">Nucleotide-binding</keyword>
<dbReference type="PANTHER" id="PTHR48016">
    <property type="entry name" value="MAP KINASE KINASE KINASE SSK2-RELATED-RELATED"/>
    <property type="match status" value="1"/>
</dbReference>
<reference evidence="12 13" key="1">
    <citation type="journal article" date="2021" name="Commun. Biol.">
        <title>The genome of Shorea leprosula (Dipterocarpaceae) highlights the ecological relevance of drought in aseasonal tropical rainforests.</title>
        <authorList>
            <person name="Ng K.K.S."/>
            <person name="Kobayashi M.J."/>
            <person name="Fawcett J.A."/>
            <person name="Hatakeyama M."/>
            <person name="Paape T."/>
            <person name="Ng C.H."/>
            <person name="Ang C.C."/>
            <person name="Tnah L.H."/>
            <person name="Lee C.T."/>
            <person name="Nishiyama T."/>
            <person name="Sese J."/>
            <person name="O'Brien M.J."/>
            <person name="Copetti D."/>
            <person name="Mohd Noor M.I."/>
            <person name="Ong R.C."/>
            <person name="Putra M."/>
            <person name="Sireger I.Z."/>
            <person name="Indrioko S."/>
            <person name="Kosugi Y."/>
            <person name="Izuno A."/>
            <person name="Isagi Y."/>
            <person name="Lee S.L."/>
            <person name="Shimizu K.K."/>
        </authorList>
    </citation>
    <scope>NUCLEOTIDE SEQUENCE [LARGE SCALE GENOMIC DNA]</scope>
    <source>
        <strain evidence="12">214</strain>
    </source>
</reference>
<dbReference type="InterPro" id="IPR050538">
    <property type="entry name" value="MAP_kinase_kinase_kinase"/>
</dbReference>
<evidence type="ECO:0000256" key="9">
    <source>
        <dbReference type="ARBA" id="ARBA00048329"/>
    </source>
</evidence>
<dbReference type="EMBL" id="BPVZ01000521">
    <property type="protein sequence ID" value="GKV51638.1"/>
    <property type="molecule type" value="Genomic_DNA"/>
</dbReference>
<keyword evidence="3" id="KW-0723">Serine/threonine-protein kinase</keyword>
<evidence type="ECO:0000313" key="13">
    <source>
        <dbReference type="Proteomes" id="UP001054252"/>
    </source>
</evidence>
<dbReference type="GO" id="GO:0004709">
    <property type="term" value="F:MAP kinase kinase kinase activity"/>
    <property type="evidence" value="ECO:0007669"/>
    <property type="project" value="UniProtKB-EC"/>
</dbReference>
<keyword evidence="13" id="KW-1185">Reference proteome</keyword>
<dbReference type="SUPFAM" id="SSF56112">
    <property type="entry name" value="Protein kinase-like (PK-like)"/>
    <property type="match status" value="1"/>
</dbReference>
<evidence type="ECO:0000256" key="1">
    <source>
        <dbReference type="ARBA" id="ARBA00006529"/>
    </source>
</evidence>
<feature type="non-terminal residue" evidence="12">
    <location>
        <position position="202"/>
    </location>
</feature>
<dbReference type="Gene3D" id="3.30.200.20">
    <property type="entry name" value="Phosphorylase Kinase, domain 1"/>
    <property type="match status" value="1"/>
</dbReference>
<accession>A0AAV5MNR6</accession>
<dbReference type="PANTHER" id="PTHR48016:SF29">
    <property type="entry name" value="MITOGEN-ACTIVATED PROTEIN KINASE KINASE KINASE 1-RELATED"/>
    <property type="match status" value="1"/>
</dbReference>
<evidence type="ECO:0000256" key="2">
    <source>
        <dbReference type="ARBA" id="ARBA00012406"/>
    </source>
</evidence>
<keyword evidence="6" id="KW-0418">Kinase</keyword>
<dbReference type="PROSITE" id="PS50011">
    <property type="entry name" value="PROTEIN_KINASE_DOM"/>
    <property type="match status" value="1"/>
</dbReference>
<organism evidence="12 13">
    <name type="scientific">Rubroshorea leprosula</name>
    <dbReference type="NCBI Taxonomy" id="152421"/>
    <lineage>
        <taxon>Eukaryota</taxon>
        <taxon>Viridiplantae</taxon>
        <taxon>Streptophyta</taxon>
        <taxon>Embryophyta</taxon>
        <taxon>Tracheophyta</taxon>
        <taxon>Spermatophyta</taxon>
        <taxon>Magnoliopsida</taxon>
        <taxon>eudicotyledons</taxon>
        <taxon>Gunneridae</taxon>
        <taxon>Pentapetalae</taxon>
        <taxon>rosids</taxon>
        <taxon>malvids</taxon>
        <taxon>Malvales</taxon>
        <taxon>Dipterocarpaceae</taxon>
        <taxon>Rubroshorea</taxon>
    </lineage>
</organism>
<comment type="catalytic activity">
    <reaction evidence="9">
        <text>L-seryl-[protein] + ATP = O-phospho-L-seryl-[protein] + ADP + H(+)</text>
        <dbReference type="Rhea" id="RHEA:17989"/>
        <dbReference type="Rhea" id="RHEA-COMP:9863"/>
        <dbReference type="Rhea" id="RHEA-COMP:11604"/>
        <dbReference type="ChEBI" id="CHEBI:15378"/>
        <dbReference type="ChEBI" id="CHEBI:29999"/>
        <dbReference type="ChEBI" id="CHEBI:30616"/>
        <dbReference type="ChEBI" id="CHEBI:83421"/>
        <dbReference type="ChEBI" id="CHEBI:456216"/>
        <dbReference type="EC" id="2.7.11.25"/>
    </reaction>
</comment>
<feature type="domain" description="Protein kinase" evidence="11">
    <location>
        <begin position="133"/>
        <end position="202"/>
    </location>
</feature>
<evidence type="ECO:0000256" key="6">
    <source>
        <dbReference type="ARBA" id="ARBA00022777"/>
    </source>
</evidence>
<comment type="similarity">
    <text evidence="1">Belongs to the protein kinase superfamily. STE Ser/Thr protein kinase family. MAP kinase kinase kinase subfamily.</text>
</comment>
<evidence type="ECO:0000256" key="7">
    <source>
        <dbReference type="ARBA" id="ARBA00022840"/>
    </source>
</evidence>
<dbReference type="EC" id="2.7.11.25" evidence="2"/>
<dbReference type="Pfam" id="PF00069">
    <property type="entry name" value="Pkinase"/>
    <property type="match status" value="1"/>
</dbReference>
<dbReference type="InterPro" id="IPR011009">
    <property type="entry name" value="Kinase-like_dom_sf"/>
</dbReference>
<protein>
    <recommendedName>
        <fullName evidence="2">mitogen-activated protein kinase kinase kinase</fullName>
        <ecNumber evidence="2">2.7.11.25</ecNumber>
    </recommendedName>
</protein>
<evidence type="ECO:0000256" key="8">
    <source>
        <dbReference type="ARBA" id="ARBA00047559"/>
    </source>
</evidence>
<dbReference type="InterPro" id="IPR000719">
    <property type="entry name" value="Prot_kinase_dom"/>
</dbReference>
<evidence type="ECO:0000256" key="4">
    <source>
        <dbReference type="ARBA" id="ARBA00022679"/>
    </source>
</evidence>
<evidence type="ECO:0000256" key="5">
    <source>
        <dbReference type="ARBA" id="ARBA00022741"/>
    </source>
</evidence>
<feature type="binding site" evidence="10">
    <location>
        <position position="161"/>
    </location>
    <ligand>
        <name>ATP</name>
        <dbReference type="ChEBI" id="CHEBI:30616"/>
    </ligand>
</feature>
<comment type="catalytic activity">
    <reaction evidence="8">
        <text>L-threonyl-[protein] + ATP = O-phospho-L-threonyl-[protein] + ADP + H(+)</text>
        <dbReference type="Rhea" id="RHEA:46608"/>
        <dbReference type="Rhea" id="RHEA-COMP:11060"/>
        <dbReference type="Rhea" id="RHEA-COMP:11605"/>
        <dbReference type="ChEBI" id="CHEBI:15378"/>
        <dbReference type="ChEBI" id="CHEBI:30013"/>
        <dbReference type="ChEBI" id="CHEBI:30616"/>
        <dbReference type="ChEBI" id="CHEBI:61977"/>
        <dbReference type="ChEBI" id="CHEBI:456216"/>
        <dbReference type="EC" id="2.7.11.25"/>
    </reaction>
</comment>
<dbReference type="GO" id="GO:0005737">
    <property type="term" value="C:cytoplasm"/>
    <property type="evidence" value="ECO:0007669"/>
    <property type="project" value="TreeGrafter"/>
</dbReference>
<dbReference type="GO" id="GO:0005524">
    <property type="term" value="F:ATP binding"/>
    <property type="evidence" value="ECO:0007669"/>
    <property type="project" value="UniProtKB-UniRule"/>
</dbReference>